<name>A0ABY1KSZ8_9FLAO</name>
<reference evidence="1 2" key="1">
    <citation type="submission" date="2017-01" db="EMBL/GenBank/DDBJ databases">
        <authorList>
            <person name="Varghese N."/>
            <person name="Submissions S."/>
        </authorList>
    </citation>
    <scope>NUCLEOTIDE SEQUENCE [LARGE SCALE GENOMIC DNA]</scope>
    <source>
        <strain evidence="1 2">DSM 2061</strain>
    </source>
</reference>
<keyword evidence="2" id="KW-1185">Reference proteome</keyword>
<evidence type="ECO:0000313" key="2">
    <source>
        <dbReference type="Proteomes" id="UP000185728"/>
    </source>
</evidence>
<dbReference type="Proteomes" id="UP000185728">
    <property type="component" value="Unassembled WGS sequence"/>
</dbReference>
<protein>
    <submittedName>
        <fullName evidence="1">Uncharacterized protein</fullName>
    </submittedName>
</protein>
<dbReference type="EMBL" id="FTOB01000003">
    <property type="protein sequence ID" value="SIS72110.1"/>
    <property type="molecule type" value="Genomic_DNA"/>
</dbReference>
<comment type="caution">
    <text evidence="1">The sequence shown here is derived from an EMBL/GenBank/DDBJ whole genome shotgun (WGS) entry which is preliminary data.</text>
</comment>
<organism evidence="1 2">
    <name type="scientific">Zobellia uliginosa</name>
    <dbReference type="NCBI Taxonomy" id="143224"/>
    <lineage>
        <taxon>Bacteria</taxon>
        <taxon>Pseudomonadati</taxon>
        <taxon>Bacteroidota</taxon>
        <taxon>Flavobacteriia</taxon>
        <taxon>Flavobacteriales</taxon>
        <taxon>Flavobacteriaceae</taxon>
        <taxon>Zobellia</taxon>
    </lineage>
</organism>
<gene>
    <name evidence="1" type="ORF">SAMN05421766_103611</name>
</gene>
<sequence>MEEESPGFTLNSISDVITKIPSIKFGLSYSQKGQTSIPFYSVAL</sequence>
<accession>A0ABY1KSZ8</accession>
<proteinExistence type="predicted"/>
<evidence type="ECO:0000313" key="1">
    <source>
        <dbReference type="EMBL" id="SIS72110.1"/>
    </source>
</evidence>